<keyword evidence="1" id="KW-0030">Aminoacyl-tRNA synthetase</keyword>
<evidence type="ECO:0000313" key="1">
    <source>
        <dbReference type="EMBL" id="QHD26325.1"/>
    </source>
</evidence>
<dbReference type="InterPro" id="IPR018162">
    <property type="entry name" value="Ala-tRNA-ligase_IIc_anticod-bd"/>
</dbReference>
<dbReference type="GO" id="GO:0005737">
    <property type="term" value="C:cytoplasm"/>
    <property type="evidence" value="ECO:0007669"/>
    <property type="project" value="InterPro"/>
</dbReference>
<organism evidence="1">
    <name type="scientific">Streptomyces miharaensis</name>
    <dbReference type="NCBI Taxonomy" id="285483"/>
    <lineage>
        <taxon>Bacteria</taxon>
        <taxon>Bacillati</taxon>
        <taxon>Actinomycetota</taxon>
        <taxon>Actinomycetes</taxon>
        <taxon>Kitasatosporales</taxon>
        <taxon>Streptomycetaceae</taxon>
        <taxon>Streptomyces</taxon>
    </lineage>
</organism>
<dbReference type="SUPFAM" id="SSF101353">
    <property type="entry name" value="Putative anticodon-binding domain of alanyl-tRNA synthetase (AlaRS)"/>
    <property type="match status" value="1"/>
</dbReference>
<accession>A0A7S5HWM1</accession>
<name>A0A7S5HWM1_9ACTN</name>
<dbReference type="AlphaFoldDB" id="A0A7S5HWM1"/>
<dbReference type="GO" id="GO:0005524">
    <property type="term" value="F:ATP binding"/>
    <property type="evidence" value="ECO:0007669"/>
    <property type="project" value="InterPro"/>
</dbReference>
<gene>
    <name evidence="1" type="primary">mihT</name>
</gene>
<dbReference type="GO" id="GO:0006419">
    <property type="term" value="P:alanyl-tRNA aminoacylation"/>
    <property type="evidence" value="ECO:0007669"/>
    <property type="project" value="InterPro"/>
</dbReference>
<keyword evidence="1" id="KW-0436">Ligase</keyword>
<sequence length="435" mass="45703">MTEGLAQSRAQPCGAEAAPLFVESLMRAGYRRRPPRPLLAGGGATTLLTSVAAPDWRWSLSGYPRPEAGGAVVLQWIVNTSRVTALPPASPPSAGRVVGAVWTGARPYTAALQDVFEALRDSGAGTGGLTFLLSAQPEDRNAVVRALRALGVERDRVVDGGGVAGVPPRMAPELGPRLTVRRRSDSAMYAHCGPGCPCGCHLSVAHLQFAERRRRAGRLTALPHPLFEMIVPENVLTHRGAGPEPGVAAAGVPPLLGPLTASISAVLAEAADPAGVSSVFLADLSSAAALLLGEGVAPGPRGGPYVLRRLIRMIGSELAVRGVPPSMLREVIAVADVAYRVPLGLTPLSPGSWEHVARESRAFERVVRRGRARVLGPGLLSGSPRETARALARLRSEQGVPLGLSLRWCREEGVELPPAVMALEELNGRGMRDRN</sequence>
<reference evidence="1" key="1">
    <citation type="journal article" date="2020" name="J. Am. Chem. Soc.">
        <title>Characterization of Miharamycin Biosynthesis Reveals a Hybrid NRPS-PKS to Synthesize High-Carbon Sugar from a Complex Nucleoside.</title>
        <authorList>
            <person name="Wang F."/>
            <person name="Zhang W.H."/>
            <person name="Zhao J."/>
            <person name="Kang W.J."/>
            <person name="Wang S."/>
            <person name="Yu B."/>
            <person name="Pan H.X."/>
            <person name="Tang G.L."/>
        </authorList>
    </citation>
    <scope>NUCLEOTIDE SEQUENCE</scope>
    <source>
        <strain evidence="1">MS-1242</strain>
    </source>
</reference>
<dbReference type="EMBL" id="MN850873">
    <property type="protein sequence ID" value="QHD26325.1"/>
    <property type="molecule type" value="Genomic_DNA"/>
</dbReference>
<proteinExistence type="predicted"/>
<protein>
    <submittedName>
        <fullName evidence="1">Alanyl-tRNA synthetase</fullName>
    </submittedName>
</protein>
<dbReference type="GO" id="GO:0004813">
    <property type="term" value="F:alanine-tRNA ligase activity"/>
    <property type="evidence" value="ECO:0007669"/>
    <property type="project" value="InterPro"/>
</dbReference>